<accession>A0AA88AFD6</accession>
<name>A0AA88AFD6_FICCA</name>
<evidence type="ECO:0000313" key="4">
    <source>
        <dbReference type="Proteomes" id="UP001187192"/>
    </source>
</evidence>
<dbReference type="PANTHER" id="PTHR34786">
    <property type="entry name" value="OS09G0504900 PROTEIN"/>
    <property type="match status" value="1"/>
</dbReference>
<proteinExistence type="predicted"/>
<dbReference type="EMBL" id="BTGU01000038">
    <property type="protein sequence ID" value="GMN51529.1"/>
    <property type="molecule type" value="Genomic_DNA"/>
</dbReference>
<dbReference type="InterPro" id="IPR027951">
    <property type="entry name" value="Nepro_N"/>
</dbReference>
<sequence>MESEDEPLEEKLKSLLGQLQFECAIFERMVYKNKNQHRRSLYFQYLLKVRRDLRLLKSAKLEEILSSCFQVISGKRPKQKVHLLESLKRRKYEVGKYTFLERLLGAARLLSQMVDPMVKAACEISVLLARSFFMGFSLTILALLARIRVLVQQILVHVISVFNMVSSLSRKRQSVKITQDGVEVFREFFPTTVEFITLECVWESDKFVLHERTQKSEIASHNVEIEEKTSTQASSVQYQSIESFLGVDELPSEGAKADHAAEKCPTHVKEDMVAVTATDLLPGPSIRHDDGKLPEDSPKVEEAAGIAETSSKKFPQGGLFSCSSSSSNTSKPKSASRKVAFVAVKNSVPSATNATEIRLKETENKSSNKEDSFFSLLAAGSTKESLF</sequence>
<comment type="caution">
    <text evidence="3">The sequence shown here is derived from an EMBL/GenBank/DDBJ whole genome shotgun (WGS) entry which is preliminary data.</text>
</comment>
<organism evidence="3 4">
    <name type="scientific">Ficus carica</name>
    <name type="common">Common fig</name>
    <dbReference type="NCBI Taxonomy" id="3494"/>
    <lineage>
        <taxon>Eukaryota</taxon>
        <taxon>Viridiplantae</taxon>
        <taxon>Streptophyta</taxon>
        <taxon>Embryophyta</taxon>
        <taxon>Tracheophyta</taxon>
        <taxon>Spermatophyta</taxon>
        <taxon>Magnoliopsida</taxon>
        <taxon>eudicotyledons</taxon>
        <taxon>Gunneridae</taxon>
        <taxon>Pentapetalae</taxon>
        <taxon>rosids</taxon>
        <taxon>fabids</taxon>
        <taxon>Rosales</taxon>
        <taxon>Moraceae</taxon>
        <taxon>Ficeae</taxon>
        <taxon>Ficus</taxon>
    </lineage>
</organism>
<dbReference type="Proteomes" id="UP001187192">
    <property type="component" value="Unassembled WGS sequence"/>
</dbReference>
<feature type="region of interest" description="Disordered" evidence="1">
    <location>
        <begin position="279"/>
        <end position="338"/>
    </location>
</feature>
<reference evidence="3" key="1">
    <citation type="submission" date="2023-07" db="EMBL/GenBank/DDBJ databases">
        <title>draft genome sequence of fig (Ficus carica).</title>
        <authorList>
            <person name="Takahashi T."/>
            <person name="Nishimura K."/>
        </authorList>
    </citation>
    <scope>NUCLEOTIDE SEQUENCE</scope>
</reference>
<protein>
    <recommendedName>
        <fullName evidence="2">Nucleolus and neural progenitor protein-like N-terminal domain-containing protein</fullName>
    </recommendedName>
</protein>
<feature type="compositionally biased region" description="Low complexity" evidence="1">
    <location>
        <begin position="321"/>
        <end position="333"/>
    </location>
</feature>
<evidence type="ECO:0000313" key="3">
    <source>
        <dbReference type="EMBL" id="GMN51529.1"/>
    </source>
</evidence>
<feature type="domain" description="Nucleolus and neural progenitor protein-like N-terminal" evidence="2">
    <location>
        <begin position="12"/>
        <end position="163"/>
    </location>
</feature>
<evidence type="ECO:0000259" key="2">
    <source>
        <dbReference type="Pfam" id="PF14780"/>
    </source>
</evidence>
<keyword evidence="4" id="KW-1185">Reference proteome</keyword>
<gene>
    <name evidence="3" type="ORF">TIFTF001_020674</name>
</gene>
<dbReference type="AlphaFoldDB" id="A0AA88AFD6"/>
<dbReference type="PANTHER" id="PTHR34786:SF1">
    <property type="entry name" value="OS09G0504900 PROTEIN"/>
    <property type="match status" value="1"/>
</dbReference>
<evidence type="ECO:0000256" key="1">
    <source>
        <dbReference type="SAM" id="MobiDB-lite"/>
    </source>
</evidence>
<feature type="compositionally biased region" description="Basic and acidic residues" evidence="1">
    <location>
        <begin position="286"/>
        <end position="302"/>
    </location>
</feature>
<dbReference type="Pfam" id="PF14780">
    <property type="entry name" value="NEPRO_N"/>
    <property type="match status" value="1"/>
</dbReference>